<reference evidence="1 2" key="1">
    <citation type="submission" date="2019-11" db="EMBL/GenBank/DDBJ databases">
        <authorList>
            <person name="He Y."/>
        </authorList>
    </citation>
    <scope>NUCLEOTIDE SEQUENCE [LARGE SCALE GENOMIC DNA]</scope>
    <source>
        <strain evidence="1 2">SCSIO 58843</strain>
    </source>
</reference>
<dbReference type="Proteomes" id="UP000334019">
    <property type="component" value="Chromosome"/>
</dbReference>
<keyword evidence="2" id="KW-1185">Reference proteome</keyword>
<protein>
    <recommendedName>
        <fullName evidence="3">Ribbon-helix-helix protein, CopG family</fullName>
    </recommendedName>
</protein>
<dbReference type="AlphaFoldDB" id="A0A5Q2RKL3"/>
<proteinExistence type="predicted"/>
<evidence type="ECO:0000313" key="2">
    <source>
        <dbReference type="Proteomes" id="UP000334019"/>
    </source>
</evidence>
<accession>A0A5Q2RKL3</accession>
<dbReference type="KEGG" id="atq:GH723_04380"/>
<organism evidence="1 2">
    <name type="scientific">Actinomarinicola tropica</name>
    <dbReference type="NCBI Taxonomy" id="2789776"/>
    <lineage>
        <taxon>Bacteria</taxon>
        <taxon>Bacillati</taxon>
        <taxon>Actinomycetota</taxon>
        <taxon>Acidimicrobiia</taxon>
        <taxon>Acidimicrobiales</taxon>
        <taxon>Iamiaceae</taxon>
        <taxon>Actinomarinicola</taxon>
    </lineage>
</organism>
<sequence length="79" mass="8556">MGRALSVRLDDEAERALRLLQATGMTTSEAIRSSLIDTARRRSRRADLAAEAAALEADEVDREEMAGVAELMEALRAPG</sequence>
<dbReference type="RefSeq" id="WP_153758506.1">
    <property type="nucleotide sequence ID" value="NZ_CP045851.1"/>
</dbReference>
<name>A0A5Q2RKL3_9ACTN</name>
<evidence type="ECO:0000313" key="1">
    <source>
        <dbReference type="EMBL" id="QGG94400.1"/>
    </source>
</evidence>
<evidence type="ECO:0008006" key="3">
    <source>
        <dbReference type="Google" id="ProtNLM"/>
    </source>
</evidence>
<dbReference type="EMBL" id="CP045851">
    <property type="protein sequence ID" value="QGG94400.1"/>
    <property type="molecule type" value="Genomic_DNA"/>
</dbReference>
<gene>
    <name evidence="1" type="ORF">GH723_04380</name>
</gene>